<accession>A0A2T3A3F9</accession>
<evidence type="ECO:0000313" key="1">
    <source>
        <dbReference type="EMBL" id="PSR82210.1"/>
    </source>
</evidence>
<evidence type="ECO:0000313" key="2">
    <source>
        <dbReference type="Proteomes" id="UP000241462"/>
    </source>
</evidence>
<keyword evidence="2" id="KW-1185">Reference proteome</keyword>
<protein>
    <submittedName>
        <fullName evidence="1">Uncharacterized protein</fullName>
    </submittedName>
</protein>
<reference evidence="1 2" key="1">
    <citation type="journal article" date="2018" name="Mycol. Prog.">
        <title>Coniella lustricola, a new species from submerged detritus.</title>
        <authorList>
            <person name="Raudabaugh D.B."/>
            <person name="Iturriaga T."/>
            <person name="Carver A."/>
            <person name="Mondo S."/>
            <person name="Pangilinan J."/>
            <person name="Lipzen A."/>
            <person name="He G."/>
            <person name="Amirebrahimi M."/>
            <person name="Grigoriev I.V."/>
            <person name="Miller A.N."/>
        </authorList>
    </citation>
    <scope>NUCLEOTIDE SEQUENCE [LARGE SCALE GENOMIC DNA]</scope>
    <source>
        <strain evidence="1 2">B22-T-1</strain>
    </source>
</reference>
<dbReference type="AlphaFoldDB" id="A0A2T3A3F9"/>
<gene>
    <name evidence="1" type="ORF">BD289DRAFT_22775</name>
</gene>
<dbReference type="EMBL" id="KZ678484">
    <property type="protein sequence ID" value="PSR82210.1"/>
    <property type="molecule type" value="Genomic_DNA"/>
</dbReference>
<proteinExistence type="predicted"/>
<name>A0A2T3A3F9_9PEZI</name>
<sequence>MLCCGRPGKISNTQIKLVQPQVQYCDQSINQSINPDLLLLANCKASNPTSPRHLAFPDPINNTCTATRDNQSPRPQLSIPRALRCACIQRLESISTPYSTILLRSPPSTPIGEPRLSWWVD</sequence>
<organism evidence="1 2">
    <name type="scientific">Coniella lustricola</name>
    <dbReference type="NCBI Taxonomy" id="2025994"/>
    <lineage>
        <taxon>Eukaryota</taxon>
        <taxon>Fungi</taxon>
        <taxon>Dikarya</taxon>
        <taxon>Ascomycota</taxon>
        <taxon>Pezizomycotina</taxon>
        <taxon>Sordariomycetes</taxon>
        <taxon>Sordariomycetidae</taxon>
        <taxon>Diaporthales</taxon>
        <taxon>Schizoparmaceae</taxon>
        <taxon>Coniella</taxon>
    </lineage>
</organism>
<dbReference type="InParanoid" id="A0A2T3A3F9"/>
<dbReference type="Proteomes" id="UP000241462">
    <property type="component" value="Unassembled WGS sequence"/>
</dbReference>